<dbReference type="InterPro" id="IPR051764">
    <property type="entry name" value="Avidin/Streptavidin-rel"/>
</dbReference>
<dbReference type="PANTHER" id="PTHR34399:SF3">
    <property type="entry name" value="AVID PROTEIN-RELATED"/>
    <property type="match status" value="1"/>
</dbReference>
<comment type="subunit">
    <text evidence="9">Homotetramer.</text>
</comment>
<feature type="non-terminal residue" evidence="10">
    <location>
        <position position="111"/>
    </location>
</feature>
<name>A0A091WGU8_OPIHO</name>
<dbReference type="PROSITE" id="PS51326">
    <property type="entry name" value="AVIDIN_2"/>
    <property type="match status" value="1"/>
</dbReference>
<gene>
    <name evidence="10" type="ORF">N306_03683</name>
</gene>
<evidence type="ECO:0000256" key="6">
    <source>
        <dbReference type="ARBA" id="ARBA00023180"/>
    </source>
</evidence>
<comment type="similarity">
    <text evidence="2 9">Belongs to the avidin/streptavidin family.</text>
</comment>
<keyword evidence="3 9" id="KW-0964">Secreted</keyword>
<protein>
    <recommendedName>
        <fullName evidence="9">Avidin</fullName>
    </recommendedName>
</protein>
<evidence type="ECO:0000256" key="2">
    <source>
        <dbReference type="ARBA" id="ARBA00006297"/>
    </source>
</evidence>
<accession>A0A091WGU8</accession>
<keyword evidence="7 9" id="KW-0092">Biotin</keyword>
<evidence type="ECO:0000256" key="5">
    <source>
        <dbReference type="ARBA" id="ARBA00023157"/>
    </source>
</evidence>
<evidence type="ECO:0000313" key="10">
    <source>
        <dbReference type="EMBL" id="KFR14892.1"/>
    </source>
</evidence>
<evidence type="ECO:0000256" key="8">
    <source>
        <dbReference type="PIRSR" id="PIRSR605468-51"/>
    </source>
</evidence>
<dbReference type="AlphaFoldDB" id="A0A091WGU8"/>
<dbReference type="Pfam" id="PF01382">
    <property type="entry name" value="Avidin"/>
    <property type="match status" value="1"/>
</dbReference>
<evidence type="ECO:0000256" key="7">
    <source>
        <dbReference type="ARBA" id="ARBA00023267"/>
    </source>
</evidence>
<dbReference type="SUPFAM" id="SSF50876">
    <property type="entry name" value="Avidin/streptavidin"/>
    <property type="match status" value="1"/>
</dbReference>
<evidence type="ECO:0000256" key="9">
    <source>
        <dbReference type="RuleBase" id="RU369114"/>
    </source>
</evidence>
<keyword evidence="5 8" id="KW-1015">Disulfide bond</keyword>
<evidence type="ECO:0000256" key="1">
    <source>
        <dbReference type="ARBA" id="ARBA00004613"/>
    </source>
</evidence>
<dbReference type="Proteomes" id="UP000053605">
    <property type="component" value="Unassembled WGS sequence"/>
</dbReference>
<feature type="disulfide bond" evidence="8">
    <location>
        <begin position="2"/>
        <end position="81"/>
    </location>
</feature>
<dbReference type="PhylomeDB" id="A0A091WGU8"/>
<comment type="function">
    <text evidence="9">Forms a strong non-covalent specific complex with biotin.</text>
</comment>
<dbReference type="GO" id="GO:0009374">
    <property type="term" value="F:biotin binding"/>
    <property type="evidence" value="ECO:0007669"/>
    <property type="project" value="UniProtKB-UniRule"/>
</dbReference>
<dbReference type="InterPro" id="IPR005468">
    <property type="entry name" value="Avidin/str"/>
</dbReference>
<dbReference type="PRINTS" id="PR00709">
    <property type="entry name" value="AVIDIN"/>
</dbReference>
<comment type="subcellular location">
    <subcellularLocation>
        <location evidence="1 9">Secreted</location>
    </subcellularLocation>
</comment>
<evidence type="ECO:0000256" key="4">
    <source>
        <dbReference type="ARBA" id="ARBA00022729"/>
    </source>
</evidence>
<keyword evidence="4 9" id="KW-0732">Signal</keyword>
<keyword evidence="6 9" id="KW-0325">Glycoprotein</keyword>
<feature type="non-terminal residue" evidence="10">
    <location>
        <position position="1"/>
    </location>
</feature>
<evidence type="ECO:0000313" key="11">
    <source>
        <dbReference type="Proteomes" id="UP000053605"/>
    </source>
</evidence>
<dbReference type="PANTHER" id="PTHR34399">
    <property type="entry name" value="AVIDIN-RELATED"/>
    <property type="match status" value="1"/>
</dbReference>
<dbReference type="GO" id="GO:0005576">
    <property type="term" value="C:extracellular region"/>
    <property type="evidence" value="ECO:0007669"/>
    <property type="project" value="UniProtKB-SubCell"/>
</dbReference>
<keyword evidence="11" id="KW-1185">Reference proteome</keyword>
<reference evidence="10 11" key="1">
    <citation type="submission" date="2014-04" db="EMBL/GenBank/DDBJ databases">
        <title>Genome evolution of avian class.</title>
        <authorList>
            <person name="Zhang G."/>
            <person name="Li C."/>
        </authorList>
    </citation>
    <scope>NUCLEOTIDE SEQUENCE [LARGE SCALE GENOMIC DNA]</scope>
    <source>
        <strain evidence="10">BGI_N306</strain>
    </source>
</reference>
<sequence length="111" mass="12407">QCVLTGDWTNDLGSHMTIGAVNENGDFRGTYKTAVSGNMLEVPPSPLLGSQRITEERSQPTFGFTVHWKDTATISVFTGQCFVDKDGKEVLKTMWLWRTHANSIQNDWKAT</sequence>
<dbReference type="EMBL" id="KK735567">
    <property type="protein sequence ID" value="KFR14892.1"/>
    <property type="molecule type" value="Genomic_DNA"/>
</dbReference>
<dbReference type="InterPro" id="IPR036896">
    <property type="entry name" value="Avidin-like_sf"/>
</dbReference>
<evidence type="ECO:0000256" key="3">
    <source>
        <dbReference type="ARBA" id="ARBA00022525"/>
    </source>
</evidence>
<dbReference type="Gene3D" id="2.40.128.30">
    <property type="entry name" value="Avidin-like"/>
    <property type="match status" value="1"/>
</dbReference>
<dbReference type="InterPro" id="IPR005469">
    <property type="entry name" value="Avidin"/>
</dbReference>
<organism evidence="10 11">
    <name type="scientific">Opisthocomus hoazin</name>
    <name type="common">Hoatzin</name>
    <name type="synonym">Phasianus hoazin</name>
    <dbReference type="NCBI Taxonomy" id="30419"/>
    <lineage>
        <taxon>Eukaryota</taxon>
        <taxon>Metazoa</taxon>
        <taxon>Chordata</taxon>
        <taxon>Craniata</taxon>
        <taxon>Vertebrata</taxon>
        <taxon>Euteleostomi</taxon>
        <taxon>Archelosauria</taxon>
        <taxon>Archosauria</taxon>
        <taxon>Dinosauria</taxon>
        <taxon>Saurischia</taxon>
        <taxon>Theropoda</taxon>
        <taxon>Coelurosauria</taxon>
        <taxon>Aves</taxon>
        <taxon>Neognathae</taxon>
        <taxon>Neoaves</taxon>
        <taxon>Opisthocomiformes</taxon>
        <taxon>Opisthocomidae</taxon>
        <taxon>Opisthocomus</taxon>
    </lineage>
</organism>
<proteinExistence type="inferred from homology"/>